<dbReference type="InterPro" id="IPR032257">
    <property type="entry name" value="DUF4830"/>
</dbReference>
<dbReference type="EMBL" id="JBHTJZ010000005">
    <property type="protein sequence ID" value="MFD0959043.1"/>
    <property type="molecule type" value="Genomic_DNA"/>
</dbReference>
<reference evidence="3" key="1">
    <citation type="journal article" date="2019" name="Int. J. Syst. Evol. Microbiol.">
        <title>The Global Catalogue of Microorganisms (GCM) 10K type strain sequencing project: providing services to taxonomists for standard genome sequencing and annotation.</title>
        <authorList>
            <consortium name="The Broad Institute Genomics Platform"/>
            <consortium name="The Broad Institute Genome Sequencing Center for Infectious Disease"/>
            <person name="Wu L."/>
            <person name="Ma J."/>
        </authorList>
    </citation>
    <scope>NUCLEOTIDE SEQUENCE [LARGE SCALE GENOMIC DNA]</scope>
    <source>
        <strain evidence="3">CCUG 59129</strain>
    </source>
</reference>
<dbReference type="RefSeq" id="WP_377562881.1">
    <property type="nucleotide sequence ID" value="NZ_JBHTJZ010000005.1"/>
</dbReference>
<evidence type="ECO:0000313" key="3">
    <source>
        <dbReference type="Proteomes" id="UP001596989"/>
    </source>
</evidence>
<sequence>MHNQSHVTYLKKYGWTIKQFSSEMKYDAGSLSSYEERMRQVKNEAQLDLSPYRNKAVTETAYVLHENINGYNHVKVYIFESDHTIIGAYLALNHERLDNDKYKIIEGEILPMNAFRGGN</sequence>
<keyword evidence="3" id="KW-1185">Reference proteome</keyword>
<name>A0ABW3HNE9_9BACL</name>
<gene>
    <name evidence="2" type="ORF">ACFQ2I_06520</name>
</gene>
<comment type="caution">
    <text evidence="2">The sequence shown here is derived from an EMBL/GenBank/DDBJ whole genome shotgun (WGS) entry which is preliminary data.</text>
</comment>
<organism evidence="2 3">
    <name type="scientific">Paenibacillus chungangensis</name>
    <dbReference type="NCBI Taxonomy" id="696535"/>
    <lineage>
        <taxon>Bacteria</taxon>
        <taxon>Bacillati</taxon>
        <taxon>Bacillota</taxon>
        <taxon>Bacilli</taxon>
        <taxon>Bacillales</taxon>
        <taxon>Paenibacillaceae</taxon>
        <taxon>Paenibacillus</taxon>
    </lineage>
</organism>
<accession>A0ABW3HNE9</accession>
<evidence type="ECO:0000259" key="1">
    <source>
        <dbReference type="Pfam" id="PF16112"/>
    </source>
</evidence>
<evidence type="ECO:0000313" key="2">
    <source>
        <dbReference type="EMBL" id="MFD0959043.1"/>
    </source>
</evidence>
<dbReference type="Pfam" id="PF16112">
    <property type="entry name" value="DUF4830"/>
    <property type="match status" value="1"/>
</dbReference>
<proteinExistence type="predicted"/>
<feature type="domain" description="DUF4830" evidence="1">
    <location>
        <begin position="10"/>
        <end position="90"/>
    </location>
</feature>
<dbReference type="Proteomes" id="UP001596989">
    <property type="component" value="Unassembled WGS sequence"/>
</dbReference>
<protein>
    <submittedName>
        <fullName evidence="2">DUF4830 domain-containing protein</fullName>
    </submittedName>
</protein>